<comment type="subunit">
    <text evidence="5">Homodimer.</text>
</comment>
<keyword evidence="3 5" id="KW-0456">Lyase</keyword>
<evidence type="ECO:0000256" key="3">
    <source>
        <dbReference type="ARBA" id="ARBA00023239"/>
    </source>
</evidence>
<feature type="active site" description="Schiff-base intermediate with substrate" evidence="5">
    <location>
        <position position="166"/>
    </location>
</feature>
<dbReference type="NCBIfam" id="TIGR01093">
    <property type="entry name" value="aroD"/>
    <property type="match status" value="1"/>
</dbReference>
<evidence type="ECO:0000256" key="4">
    <source>
        <dbReference type="ARBA" id="ARBA00023270"/>
    </source>
</evidence>
<dbReference type="EMBL" id="CP018180">
    <property type="protein sequence ID" value="AUJ31710.1"/>
    <property type="molecule type" value="Genomic_DNA"/>
</dbReference>
<evidence type="ECO:0000256" key="5">
    <source>
        <dbReference type="HAMAP-Rule" id="MF_00214"/>
    </source>
</evidence>
<dbReference type="AlphaFoldDB" id="A0A3Q8CG21"/>
<protein>
    <recommendedName>
        <fullName evidence="5">3-dehydroquinate dehydratase</fullName>
        <shortName evidence="5">3-dehydroquinase</shortName>
        <ecNumber evidence="5">4.2.1.10</ecNumber>
    </recommendedName>
    <alternativeName>
        <fullName evidence="5">Type I DHQase</fullName>
    </alternativeName>
    <alternativeName>
        <fullName evidence="5">Type I dehydroquinase</fullName>
        <shortName evidence="5">DHQ1</shortName>
    </alternativeName>
</protein>
<dbReference type="Pfam" id="PF01487">
    <property type="entry name" value="DHquinase_I"/>
    <property type="match status" value="1"/>
</dbReference>
<dbReference type="UniPathway" id="UPA00053">
    <property type="reaction ID" value="UER00086"/>
</dbReference>
<comment type="function">
    <text evidence="5">Involved in the third step of the chorismate pathway, which leads to the biosynthesis of aromatic amino acids. Catalyzes the cis-dehydration of 3-dehydroquinate (DHQ) and introduces the first double bond of the aromatic ring to yield 3-dehydroshikimate.</text>
</comment>
<evidence type="ECO:0000313" key="7">
    <source>
        <dbReference type="Proteomes" id="UP000324497"/>
    </source>
</evidence>
<evidence type="ECO:0000313" key="6">
    <source>
        <dbReference type="EMBL" id="AUJ31710.1"/>
    </source>
</evidence>
<name>A0A3Q8CG21_9LACO</name>
<dbReference type="InterPro" id="IPR050146">
    <property type="entry name" value="Type-I_3-dehydroquinase"/>
</dbReference>
<evidence type="ECO:0000256" key="1">
    <source>
        <dbReference type="ARBA" id="ARBA00001864"/>
    </source>
</evidence>
<dbReference type="CDD" id="cd00502">
    <property type="entry name" value="DHQase_I"/>
    <property type="match status" value="1"/>
</dbReference>
<dbReference type="GO" id="GO:0003855">
    <property type="term" value="F:3-dehydroquinate dehydratase activity"/>
    <property type="evidence" value="ECO:0007669"/>
    <property type="project" value="UniProtKB-UniRule"/>
</dbReference>
<feature type="active site" description="Proton donor/acceptor" evidence="5">
    <location>
        <position position="139"/>
    </location>
</feature>
<gene>
    <name evidence="5" type="primary">aroD</name>
    <name evidence="6" type="ORF">BSQ50_03540</name>
</gene>
<feature type="binding site" evidence="5">
    <location>
        <position position="227"/>
    </location>
    <ligand>
        <name>3-dehydroquinate</name>
        <dbReference type="ChEBI" id="CHEBI:32364"/>
    </ligand>
</feature>
<accession>A0A3Q8CG21</accession>
<keyword evidence="5" id="KW-0028">Amino-acid biosynthesis</keyword>
<organism evidence="6 7">
    <name type="scientific">Liquorilactobacillus nagelii</name>
    <dbReference type="NCBI Taxonomy" id="82688"/>
    <lineage>
        <taxon>Bacteria</taxon>
        <taxon>Bacillati</taxon>
        <taxon>Bacillota</taxon>
        <taxon>Bacilli</taxon>
        <taxon>Lactobacillales</taxon>
        <taxon>Lactobacillaceae</taxon>
        <taxon>Liquorilactobacillus</taxon>
    </lineage>
</organism>
<dbReference type="GO" id="GO:0046279">
    <property type="term" value="P:3,4-dihydroxybenzoate biosynthetic process"/>
    <property type="evidence" value="ECO:0007669"/>
    <property type="project" value="UniProtKB-ARBA"/>
</dbReference>
<feature type="binding site" evidence="5">
    <location>
        <position position="231"/>
    </location>
    <ligand>
        <name>3-dehydroquinate</name>
        <dbReference type="ChEBI" id="CHEBI:32364"/>
    </ligand>
</feature>
<feature type="binding site" evidence="5">
    <location>
        <position position="21"/>
    </location>
    <ligand>
        <name>3-dehydroquinate</name>
        <dbReference type="ChEBI" id="CHEBI:32364"/>
    </ligand>
</feature>
<feature type="binding site" evidence="5">
    <location>
        <begin position="46"/>
        <end position="48"/>
    </location>
    <ligand>
        <name>3-dehydroquinate</name>
        <dbReference type="ChEBI" id="CHEBI:32364"/>
    </ligand>
</feature>
<dbReference type="EC" id="4.2.1.10" evidence="5"/>
<dbReference type="KEGG" id="lng:BSQ50_03540"/>
<keyword evidence="2 5" id="KW-0057">Aromatic amino acid biosynthesis</keyword>
<proteinExistence type="inferred from homology"/>
<evidence type="ECO:0000256" key="2">
    <source>
        <dbReference type="ARBA" id="ARBA00023141"/>
    </source>
</evidence>
<dbReference type="GO" id="GO:0009423">
    <property type="term" value="P:chorismate biosynthetic process"/>
    <property type="evidence" value="ECO:0007669"/>
    <property type="project" value="UniProtKB-UniRule"/>
</dbReference>
<dbReference type="RefSeq" id="WP_148126400.1">
    <property type="nucleotide sequence ID" value="NZ_CP018180.1"/>
</dbReference>
<dbReference type="Proteomes" id="UP000324497">
    <property type="component" value="Chromosome"/>
</dbReference>
<feature type="binding site" evidence="5">
    <location>
        <position position="208"/>
    </location>
    <ligand>
        <name>3-dehydroquinate</name>
        <dbReference type="ChEBI" id="CHEBI:32364"/>
    </ligand>
</feature>
<dbReference type="PANTHER" id="PTHR43699:SF1">
    <property type="entry name" value="3-DEHYDROQUINATE DEHYDRATASE"/>
    <property type="match status" value="1"/>
</dbReference>
<feature type="binding site" evidence="5">
    <location>
        <position position="78"/>
    </location>
    <ligand>
        <name>3-dehydroquinate</name>
        <dbReference type="ChEBI" id="CHEBI:32364"/>
    </ligand>
</feature>
<comment type="similarity">
    <text evidence="5">Belongs to the type-I 3-dehydroquinase family.</text>
</comment>
<dbReference type="GO" id="GO:0008652">
    <property type="term" value="P:amino acid biosynthetic process"/>
    <property type="evidence" value="ECO:0007669"/>
    <property type="project" value="UniProtKB-KW"/>
</dbReference>
<dbReference type="InterPro" id="IPR001381">
    <property type="entry name" value="DHquinase_I"/>
</dbReference>
<dbReference type="SUPFAM" id="SSF51569">
    <property type="entry name" value="Aldolase"/>
    <property type="match status" value="1"/>
</dbReference>
<dbReference type="FunFam" id="3.20.20.70:FF:000047">
    <property type="entry name" value="3-dehydroquinate dehydratase"/>
    <property type="match status" value="1"/>
</dbReference>
<dbReference type="InterPro" id="IPR013785">
    <property type="entry name" value="Aldolase_TIM"/>
</dbReference>
<dbReference type="PROSITE" id="PS01028">
    <property type="entry name" value="DEHYDROQUINASE_I"/>
    <property type="match status" value="1"/>
</dbReference>
<reference evidence="6 7" key="1">
    <citation type="submission" date="2016-11" db="EMBL/GenBank/DDBJ databases">
        <title>Interaction between Lactobacillus species and yeast in water kefir.</title>
        <authorList>
            <person name="Behr J."/>
            <person name="Xu D."/>
            <person name="Vogel R.F."/>
        </authorList>
    </citation>
    <scope>NUCLEOTIDE SEQUENCE [LARGE SCALE GENOMIC DNA]</scope>
    <source>
        <strain evidence="6 7">TMW 1.1827</strain>
    </source>
</reference>
<sequence>MKTVKIGKLTLGNGCPKIAVSLTGKSATELLQQAQAVMNTQPDLIEWRLDYLQDLSNIKQLVGKLRLILKVPLLLTFRTQEEGGVQPLGEKQYFGLLRKIIDQQLADALDIEVARNHQQVETLVQVAHQHKLPVILSYHDFQQTPTTAQILNHLKLMNEMQADLAKIAVMPHTAYDVLELLTATRKAADQLPLPVITMAMGSLGKITRLSGELFGSVLTFGSVGTSSAPGQISVARLRTILAELQLQL</sequence>
<dbReference type="InterPro" id="IPR018508">
    <property type="entry name" value="3-dehydroquinate_DH_AS"/>
</dbReference>
<dbReference type="HAMAP" id="MF_00214">
    <property type="entry name" value="AroD"/>
    <property type="match status" value="1"/>
</dbReference>
<comment type="catalytic activity">
    <reaction evidence="1 5">
        <text>3-dehydroquinate = 3-dehydroshikimate + H2O</text>
        <dbReference type="Rhea" id="RHEA:21096"/>
        <dbReference type="ChEBI" id="CHEBI:15377"/>
        <dbReference type="ChEBI" id="CHEBI:16630"/>
        <dbReference type="ChEBI" id="CHEBI:32364"/>
        <dbReference type="EC" id="4.2.1.10"/>
    </reaction>
</comment>
<keyword evidence="7" id="KW-1185">Reference proteome</keyword>
<dbReference type="Gene3D" id="3.20.20.70">
    <property type="entry name" value="Aldolase class I"/>
    <property type="match status" value="1"/>
</dbReference>
<dbReference type="PANTHER" id="PTHR43699">
    <property type="entry name" value="3-DEHYDROQUINATE DEHYDRATASE"/>
    <property type="match status" value="1"/>
</dbReference>
<dbReference type="GO" id="GO:0009073">
    <property type="term" value="P:aromatic amino acid family biosynthetic process"/>
    <property type="evidence" value="ECO:0007669"/>
    <property type="project" value="UniProtKB-KW"/>
</dbReference>
<comment type="pathway">
    <text evidence="5">Metabolic intermediate biosynthesis; chorismate biosynthesis; chorismate from D-erythrose 4-phosphate and phosphoenolpyruvate: step 3/7.</text>
</comment>
<keyword evidence="4 5" id="KW-0704">Schiff base</keyword>